<keyword evidence="1" id="KW-0812">Transmembrane</keyword>
<dbReference type="Proteomes" id="UP000515135">
    <property type="component" value="Unplaced"/>
</dbReference>
<evidence type="ECO:0000313" key="2">
    <source>
        <dbReference type="Proteomes" id="UP000515135"/>
    </source>
</evidence>
<keyword evidence="1" id="KW-1133">Transmembrane helix</keyword>
<feature type="transmembrane region" description="Helical" evidence="1">
    <location>
        <begin position="195"/>
        <end position="216"/>
    </location>
</feature>
<dbReference type="OrthoDB" id="10038361at2759"/>
<feature type="transmembrane region" description="Helical" evidence="1">
    <location>
        <begin position="6"/>
        <end position="29"/>
    </location>
</feature>
<name>A0A6P4ZVP7_BRABE</name>
<dbReference type="RefSeq" id="XP_019638079.1">
    <property type="nucleotide sequence ID" value="XM_019782520.1"/>
</dbReference>
<evidence type="ECO:0000313" key="3">
    <source>
        <dbReference type="RefSeq" id="XP_019638079.1"/>
    </source>
</evidence>
<keyword evidence="1" id="KW-0472">Membrane</keyword>
<evidence type="ECO:0000256" key="1">
    <source>
        <dbReference type="SAM" id="Phobius"/>
    </source>
</evidence>
<dbReference type="AlphaFoldDB" id="A0A6P4ZVP7"/>
<dbReference type="GeneID" id="109480328"/>
<organism evidence="2 3">
    <name type="scientific">Branchiostoma belcheri</name>
    <name type="common">Amphioxus</name>
    <dbReference type="NCBI Taxonomy" id="7741"/>
    <lineage>
        <taxon>Eukaryota</taxon>
        <taxon>Metazoa</taxon>
        <taxon>Chordata</taxon>
        <taxon>Cephalochordata</taxon>
        <taxon>Leptocardii</taxon>
        <taxon>Amphioxiformes</taxon>
        <taxon>Branchiostomatidae</taxon>
        <taxon>Branchiostoma</taxon>
    </lineage>
</organism>
<accession>A0A6P4ZVP7</accession>
<sequence>MMWRSWYIGAGISVYVILLLLSTTAVLASDRWAICAGGRLKQSDIEQRAGHGEDRAYRQKGNTVIFEVDIQRHKMTRQKDKLVAALLTEATAATLRDIAITQNDHRILEWVEGNVSLITVHPAPQFPFGTERGTTVIGYYATFDCSSWTFPGTLLKQVVARSKAQLGEVVGGEVIGDPVLFIRGLSNQRAMNREYFLGMGALSLLALLLLCAGWQGNGEEVKELFLSA</sequence>
<keyword evidence="2" id="KW-1185">Reference proteome</keyword>
<protein>
    <submittedName>
        <fullName evidence="3">Uncharacterized protein LOC109480328</fullName>
    </submittedName>
</protein>
<reference evidence="3" key="1">
    <citation type="submission" date="2025-08" db="UniProtKB">
        <authorList>
            <consortium name="RefSeq"/>
        </authorList>
    </citation>
    <scope>IDENTIFICATION</scope>
    <source>
        <tissue evidence="3">Gonad</tissue>
    </source>
</reference>
<proteinExistence type="predicted"/>
<gene>
    <name evidence="3" type="primary">LOC109480328</name>
</gene>
<dbReference type="KEGG" id="bbel:109480328"/>